<gene>
    <name evidence="1" type="ORF">HanXRQr2_Chr02g0070831</name>
</gene>
<name>A0A9K3JPU9_HELAN</name>
<reference evidence="1" key="2">
    <citation type="submission" date="2020-06" db="EMBL/GenBank/DDBJ databases">
        <title>Helianthus annuus Genome sequencing and assembly Release 2.</title>
        <authorList>
            <person name="Gouzy J."/>
            <person name="Langlade N."/>
            <person name="Munos S."/>
        </authorList>
    </citation>
    <scope>NUCLEOTIDE SEQUENCE</scope>
    <source>
        <tissue evidence="1">Leaves</tissue>
    </source>
</reference>
<keyword evidence="2" id="KW-1185">Reference proteome</keyword>
<sequence length="51" mass="6149">MKKKEKGLIKEGFRIEEDDEKKSKWVFEWNGNVNFVLRNGISVSFMVGKWW</sequence>
<proteinExistence type="predicted"/>
<evidence type="ECO:0000313" key="1">
    <source>
        <dbReference type="EMBL" id="KAF5818853.1"/>
    </source>
</evidence>
<accession>A0A9K3JPU9</accession>
<reference evidence="1" key="1">
    <citation type="journal article" date="2017" name="Nature">
        <title>The sunflower genome provides insights into oil metabolism, flowering and Asterid evolution.</title>
        <authorList>
            <person name="Badouin H."/>
            <person name="Gouzy J."/>
            <person name="Grassa C.J."/>
            <person name="Murat F."/>
            <person name="Staton S.E."/>
            <person name="Cottret L."/>
            <person name="Lelandais-Briere C."/>
            <person name="Owens G.L."/>
            <person name="Carrere S."/>
            <person name="Mayjonade B."/>
            <person name="Legrand L."/>
            <person name="Gill N."/>
            <person name="Kane N.C."/>
            <person name="Bowers J.E."/>
            <person name="Hubner S."/>
            <person name="Bellec A."/>
            <person name="Berard A."/>
            <person name="Berges H."/>
            <person name="Blanchet N."/>
            <person name="Boniface M.C."/>
            <person name="Brunel D."/>
            <person name="Catrice O."/>
            <person name="Chaidir N."/>
            <person name="Claudel C."/>
            <person name="Donnadieu C."/>
            <person name="Faraut T."/>
            <person name="Fievet G."/>
            <person name="Helmstetter N."/>
            <person name="King M."/>
            <person name="Knapp S.J."/>
            <person name="Lai Z."/>
            <person name="Le Paslier M.C."/>
            <person name="Lippi Y."/>
            <person name="Lorenzon L."/>
            <person name="Mandel J.R."/>
            <person name="Marage G."/>
            <person name="Marchand G."/>
            <person name="Marquand E."/>
            <person name="Bret-Mestries E."/>
            <person name="Morien E."/>
            <person name="Nambeesan S."/>
            <person name="Nguyen T."/>
            <person name="Pegot-Espagnet P."/>
            <person name="Pouilly N."/>
            <person name="Raftis F."/>
            <person name="Sallet E."/>
            <person name="Schiex T."/>
            <person name="Thomas J."/>
            <person name="Vandecasteele C."/>
            <person name="Vares D."/>
            <person name="Vear F."/>
            <person name="Vautrin S."/>
            <person name="Crespi M."/>
            <person name="Mangin B."/>
            <person name="Burke J.M."/>
            <person name="Salse J."/>
            <person name="Munos S."/>
            <person name="Vincourt P."/>
            <person name="Rieseberg L.H."/>
            <person name="Langlade N.B."/>
        </authorList>
    </citation>
    <scope>NUCLEOTIDE SEQUENCE</scope>
    <source>
        <tissue evidence="1">Leaves</tissue>
    </source>
</reference>
<dbReference type="Proteomes" id="UP000215914">
    <property type="component" value="Unassembled WGS sequence"/>
</dbReference>
<dbReference type="EMBL" id="MNCJ02000317">
    <property type="protein sequence ID" value="KAF5818853.1"/>
    <property type="molecule type" value="Genomic_DNA"/>
</dbReference>
<evidence type="ECO:0000313" key="2">
    <source>
        <dbReference type="Proteomes" id="UP000215914"/>
    </source>
</evidence>
<dbReference type="AlphaFoldDB" id="A0A9K3JPU9"/>
<comment type="caution">
    <text evidence="1">The sequence shown here is derived from an EMBL/GenBank/DDBJ whole genome shotgun (WGS) entry which is preliminary data.</text>
</comment>
<dbReference type="Gramene" id="mRNA:HanXRQr2_Chr02g0070831">
    <property type="protein sequence ID" value="mRNA:HanXRQr2_Chr02g0070831"/>
    <property type="gene ID" value="HanXRQr2_Chr02g0070831"/>
</dbReference>
<organism evidence="1 2">
    <name type="scientific">Helianthus annuus</name>
    <name type="common">Common sunflower</name>
    <dbReference type="NCBI Taxonomy" id="4232"/>
    <lineage>
        <taxon>Eukaryota</taxon>
        <taxon>Viridiplantae</taxon>
        <taxon>Streptophyta</taxon>
        <taxon>Embryophyta</taxon>
        <taxon>Tracheophyta</taxon>
        <taxon>Spermatophyta</taxon>
        <taxon>Magnoliopsida</taxon>
        <taxon>eudicotyledons</taxon>
        <taxon>Gunneridae</taxon>
        <taxon>Pentapetalae</taxon>
        <taxon>asterids</taxon>
        <taxon>campanulids</taxon>
        <taxon>Asterales</taxon>
        <taxon>Asteraceae</taxon>
        <taxon>Asteroideae</taxon>
        <taxon>Heliantheae alliance</taxon>
        <taxon>Heliantheae</taxon>
        <taxon>Helianthus</taxon>
    </lineage>
</organism>
<protein>
    <submittedName>
        <fullName evidence="1">Uncharacterized protein</fullName>
    </submittedName>
</protein>